<evidence type="ECO:0000256" key="2">
    <source>
        <dbReference type="SAM" id="Phobius"/>
    </source>
</evidence>
<sequence length="521" mass="58321">MADDHRRQAVTDDVKDVREIPVSDGSSAEHKEWLKEMRGWLIVLATLAASVTYQAGLNPPGGFWQDNNGHIAGNPVLRDGKFVRRYLTFYYFNATAFATSLVIIILLLNERFYKSEAKVAALTLTTMVDLMSLVGAYIAGSTRDMANSIYIIVLTCFLFVCVVYIARYIYETSTPLHHQFITSWVLPTLCFIVLFISPPLYWLAKKGWLPVTEHMRKRVEAAKERERKEEEKQREKDRLGHTRRSRCFSCNCCACCRAFEFDDEAQQGRPISVADVAPGDTTTLVATGQRGIPVLIAPFHSQSDGRASGATAQELGMGFPGFLLLETSKDDDNSEAQRKKWFKEMRGWLMVLATVAASVTYQAGLNPPGGFWQDDDDGHHAGNPVLHDRHWSRYMMFYYLNATAFVTSLVIMVLLMSERFYHTEAKVVALMLTTFVDLISLIGAYIAGSTRFFSSCIYIIVIACVAFAGVIYIGDKWFPVPADVVRNMQASEEGRQTRTTPRSNQRGGCSACCACAPRAEG</sequence>
<accession>A0A835EZJ4</accession>
<feature type="transmembrane region" description="Helical" evidence="2">
    <location>
        <begin position="396"/>
        <end position="415"/>
    </location>
</feature>
<feature type="transmembrane region" description="Helical" evidence="2">
    <location>
        <begin position="181"/>
        <end position="204"/>
    </location>
</feature>
<feature type="transmembrane region" description="Helical" evidence="2">
    <location>
        <begin position="149"/>
        <end position="169"/>
    </location>
</feature>
<feature type="transmembrane region" description="Helical" evidence="2">
    <location>
        <begin position="347"/>
        <end position="365"/>
    </location>
</feature>
<evidence type="ECO:0000259" key="3">
    <source>
        <dbReference type="Pfam" id="PF13962"/>
    </source>
</evidence>
<dbReference type="Proteomes" id="UP000636709">
    <property type="component" value="Unassembled WGS sequence"/>
</dbReference>
<comment type="caution">
    <text evidence="4">The sequence shown here is derived from an EMBL/GenBank/DDBJ whole genome shotgun (WGS) entry which is preliminary data.</text>
</comment>
<feature type="transmembrane region" description="Helical" evidence="2">
    <location>
        <begin position="88"/>
        <end position="108"/>
    </location>
</feature>
<feature type="transmembrane region" description="Helical" evidence="2">
    <location>
        <begin position="120"/>
        <end position="140"/>
    </location>
</feature>
<dbReference type="EMBL" id="JACEFO010001666">
    <property type="protein sequence ID" value="KAF8723766.1"/>
    <property type="molecule type" value="Genomic_DNA"/>
</dbReference>
<dbReference type="PANTHER" id="PTHR24177">
    <property type="entry name" value="CASKIN"/>
    <property type="match status" value="1"/>
</dbReference>
<evidence type="ECO:0000313" key="5">
    <source>
        <dbReference type="Proteomes" id="UP000636709"/>
    </source>
</evidence>
<evidence type="ECO:0000256" key="1">
    <source>
        <dbReference type="SAM" id="Coils"/>
    </source>
</evidence>
<proteinExistence type="predicted"/>
<dbReference type="Pfam" id="PF13962">
    <property type="entry name" value="PGG"/>
    <property type="match status" value="2"/>
</dbReference>
<dbReference type="InterPro" id="IPR026961">
    <property type="entry name" value="PGG_dom"/>
</dbReference>
<protein>
    <recommendedName>
        <fullName evidence="3">PGG domain-containing protein</fullName>
    </recommendedName>
</protein>
<keyword evidence="1" id="KW-0175">Coiled coil</keyword>
<keyword evidence="5" id="KW-1185">Reference proteome</keyword>
<feature type="coiled-coil region" evidence="1">
    <location>
        <begin position="211"/>
        <end position="238"/>
    </location>
</feature>
<evidence type="ECO:0000313" key="4">
    <source>
        <dbReference type="EMBL" id="KAF8723766.1"/>
    </source>
</evidence>
<dbReference type="PANTHER" id="PTHR24177:SF412">
    <property type="entry name" value="OS06G0285941 PROTEIN"/>
    <property type="match status" value="1"/>
</dbReference>
<feature type="transmembrane region" description="Helical" evidence="2">
    <location>
        <begin position="427"/>
        <end position="446"/>
    </location>
</feature>
<feature type="transmembrane region" description="Helical" evidence="2">
    <location>
        <begin position="452"/>
        <end position="473"/>
    </location>
</feature>
<dbReference type="OrthoDB" id="681126at2759"/>
<feature type="domain" description="PGG" evidence="3">
    <location>
        <begin position="339"/>
        <end position="451"/>
    </location>
</feature>
<reference evidence="4" key="1">
    <citation type="submission" date="2020-07" db="EMBL/GenBank/DDBJ databases">
        <title>Genome sequence and genetic diversity analysis of an under-domesticated orphan crop, white fonio (Digitaria exilis).</title>
        <authorList>
            <person name="Bennetzen J.L."/>
            <person name="Chen S."/>
            <person name="Ma X."/>
            <person name="Wang X."/>
            <person name="Yssel A.E.J."/>
            <person name="Chaluvadi S.R."/>
            <person name="Johnson M."/>
            <person name="Gangashetty P."/>
            <person name="Hamidou F."/>
            <person name="Sanogo M.D."/>
            <person name="Zwaenepoel A."/>
            <person name="Wallace J."/>
            <person name="Van De Peer Y."/>
            <person name="Van Deynze A."/>
        </authorList>
    </citation>
    <scope>NUCLEOTIDE SEQUENCE</scope>
    <source>
        <tissue evidence="4">Leaves</tissue>
    </source>
</reference>
<gene>
    <name evidence="4" type="ORF">HU200_021743</name>
</gene>
<name>A0A835EZJ4_9POAL</name>
<organism evidence="4 5">
    <name type="scientific">Digitaria exilis</name>
    <dbReference type="NCBI Taxonomy" id="1010633"/>
    <lineage>
        <taxon>Eukaryota</taxon>
        <taxon>Viridiplantae</taxon>
        <taxon>Streptophyta</taxon>
        <taxon>Embryophyta</taxon>
        <taxon>Tracheophyta</taxon>
        <taxon>Spermatophyta</taxon>
        <taxon>Magnoliopsida</taxon>
        <taxon>Liliopsida</taxon>
        <taxon>Poales</taxon>
        <taxon>Poaceae</taxon>
        <taxon>PACMAD clade</taxon>
        <taxon>Panicoideae</taxon>
        <taxon>Panicodae</taxon>
        <taxon>Paniceae</taxon>
        <taxon>Anthephorinae</taxon>
        <taxon>Digitaria</taxon>
    </lineage>
</organism>
<keyword evidence="2" id="KW-0472">Membrane</keyword>
<dbReference type="AlphaFoldDB" id="A0A835EZJ4"/>
<keyword evidence="2" id="KW-1133">Transmembrane helix</keyword>
<feature type="domain" description="PGG" evidence="3">
    <location>
        <begin position="31"/>
        <end position="143"/>
    </location>
</feature>
<keyword evidence="2" id="KW-0812">Transmembrane</keyword>
<dbReference type="GO" id="GO:0016020">
    <property type="term" value="C:membrane"/>
    <property type="evidence" value="ECO:0007669"/>
    <property type="project" value="TreeGrafter"/>
</dbReference>